<comment type="caution">
    <text evidence="6">The sequence shown here is derived from an EMBL/GenBank/DDBJ whole genome shotgun (WGS) entry which is preliminary data.</text>
</comment>
<comment type="subcellular location">
    <subcellularLocation>
        <location evidence="1">Nucleus</location>
    </subcellularLocation>
</comment>
<evidence type="ECO:0000313" key="7">
    <source>
        <dbReference type="Proteomes" id="UP001202328"/>
    </source>
</evidence>
<dbReference type="InterPro" id="IPR013194">
    <property type="entry name" value="HDAC_interact_dom"/>
</dbReference>
<evidence type="ECO:0000256" key="1">
    <source>
        <dbReference type="ARBA" id="ARBA00004123"/>
    </source>
</evidence>
<keyword evidence="2" id="KW-0678">Repressor</keyword>
<dbReference type="Pfam" id="PF08295">
    <property type="entry name" value="Sin3_corepress"/>
    <property type="match status" value="1"/>
</dbReference>
<feature type="domain" description="Histone deacetylase interacting" evidence="5">
    <location>
        <begin position="142"/>
        <end position="195"/>
    </location>
</feature>
<dbReference type="Proteomes" id="UP001202328">
    <property type="component" value="Unassembled WGS sequence"/>
</dbReference>
<keyword evidence="3" id="KW-0539">Nucleus</keyword>
<keyword evidence="7" id="KW-1185">Reference proteome</keyword>
<protein>
    <recommendedName>
        <fullName evidence="5">Histone deacetylase interacting domain-containing protein</fullName>
    </recommendedName>
</protein>
<dbReference type="PANTHER" id="PTHR12346:SF0">
    <property type="entry name" value="SIN3A, ISOFORM G"/>
    <property type="match status" value="1"/>
</dbReference>
<dbReference type="InterPro" id="IPR039774">
    <property type="entry name" value="Sin3-like"/>
</dbReference>
<dbReference type="InterPro" id="IPR036600">
    <property type="entry name" value="PAH_sf"/>
</dbReference>
<proteinExistence type="predicted"/>
<evidence type="ECO:0000259" key="5">
    <source>
        <dbReference type="Pfam" id="PF08295"/>
    </source>
</evidence>
<dbReference type="GO" id="GO:0003714">
    <property type="term" value="F:transcription corepressor activity"/>
    <property type="evidence" value="ECO:0007669"/>
    <property type="project" value="InterPro"/>
</dbReference>
<evidence type="ECO:0000313" key="6">
    <source>
        <dbReference type="EMBL" id="KAI3930033.1"/>
    </source>
</evidence>
<dbReference type="PANTHER" id="PTHR12346">
    <property type="entry name" value="SIN3B-RELATED"/>
    <property type="match status" value="1"/>
</dbReference>
<dbReference type="SUPFAM" id="SSF47762">
    <property type="entry name" value="PAH2 domain"/>
    <property type="match status" value="1"/>
</dbReference>
<dbReference type="GO" id="GO:0000118">
    <property type="term" value="C:histone deacetylase complex"/>
    <property type="evidence" value="ECO:0007669"/>
    <property type="project" value="TreeGrafter"/>
</dbReference>
<evidence type="ECO:0000256" key="4">
    <source>
        <dbReference type="SAM" id="MobiDB-lite"/>
    </source>
</evidence>
<dbReference type="Pfam" id="PF02671">
    <property type="entry name" value="PAH"/>
    <property type="match status" value="1"/>
</dbReference>
<sequence length="206" mass="23756">MNRTREEEVLAPKKLATHGSNLAGLADDYLEAVKSKFQDHAPENGYPDLIVGFNNFLPPGYAIATEDGECEPHTGTGEVTNMQQHHELEPSRTKEDTEYIFGQEVKKKLGNSYDYHEFLKCLYMYSEEIISRDELKGMVVSLNPSYRLWPKNRPIPLTSYRTELGYEVLNDILFHPSFELEKQQTQEQKNNNRREAAEQQSKITQV</sequence>
<organism evidence="6 7">
    <name type="scientific">Papaver atlanticum</name>
    <dbReference type="NCBI Taxonomy" id="357466"/>
    <lineage>
        <taxon>Eukaryota</taxon>
        <taxon>Viridiplantae</taxon>
        <taxon>Streptophyta</taxon>
        <taxon>Embryophyta</taxon>
        <taxon>Tracheophyta</taxon>
        <taxon>Spermatophyta</taxon>
        <taxon>Magnoliopsida</taxon>
        <taxon>Ranunculales</taxon>
        <taxon>Papaveraceae</taxon>
        <taxon>Papaveroideae</taxon>
        <taxon>Papaver</taxon>
    </lineage>
</organism>
<reference evidence="6" key="1">
    <citation type="submission" date="2022-04" db="EMBL/GenBank/DDBJ databases">
        <title>A functionally conserved STORR gene fusion in Papaver species that diverged 16.8 million years ago.</title>
        <authorList>
            <person name="Catania T."/>
        </authorList>
    </citation>
    <scope>NUCLEOTIDE SEQUENCE</scope>
    <source>
        <strain evidence="6">S-188037</strain>
    </source>
</reference>
<evidence type="ECO:0000256" key="2">
    <source>
        <dbReference type="ARBA" id="ARBA00022491"/>
    </source>
</evidence>
<dbReference type="EMBL" id="JAJJMB010007549">
    <property type="protein sequence ID" value="KAI3930033.1"/>
    <property type="molecule type" value="Genomic_DNA"/>
</dbReference>
<dbReference type="AlphaFoldDB" id="A0AAD4XLT9"/>
<dbReference type="GO" id="GO:0000785">
    <property type="term" value="C:chromatin"/>
    <property type="evidence" value="ECO:0007669"/>
    <property type="project" value="TreeGrafter"/>
</dbReference>
<name>A0AAD4XLT9_9MAGN</name>
<gene>
    <name evidence="6" type="ORF">MKW98_029079</name>
</gene>
<accession>A0AAD4XLT9</accession>
<dbReference type="Gene3D" id="1.20.1160.11">
    <property type="entry name" value="Paired amphipathic helix"/>
    <property type="match status" value="1"/>
</dbReference>
<feature type="compositionally biased region" description="Basic and acidic residues" evidence="4">
    <location>
        <begin position="182"/>
        <end position="197"/>
    </location>
</feature>
<dbReference type="InterPro" id="IPR003822">
    <property type="entry name" value="PAH"/>
</dbReference>
<feature type="region of interest" description="Disordered" evidence="4">
    <location>
        <begin position="182"/>
        <end position="206"/>
    </location>
</feature>
<dbReference type="GO" id="GO:0000122">
    <property type="term" value="P:negative regulation of transcription by RNA polymerase II"/>
    <property type="evidence" value="ECO:0007669"/>
    <property type="project" value="TreeGrafter"/>
</dbReference>
<evidence type="ECO:0000256" key="3">
    <source>
        <dbReference type="ARBA" id="ARBA00023242"/>
    </source>
</evidence>